<gene>
    <name evidence="1" type="ORF">V6617_01880</name>
</gene>
<evidence type="ECO:0000313" key="2">
    <source>
        <dbReference type="Proteomes" id="UP001369958"/>
    </source>
</evidence>
<evidence type="ECO:0000313" key="1">
    <source>
        <dbReference type="EMBL" id="WWT33243.1"/>
    </source>
</evidence>
<dbReference type="Proteomes" id="UP001369958">
    <property type="component" value="Chromosome"/>
</dbReference>
<keyword evidence="2" id="KW-1185">Reference proteome</keyword>
<proteinExistence type="predicted"/>
<organism evidence="1 2">
    <name type="scientific">Pelagibacterium nitratireducens</name>
    <dbReference type="NCBI Taxonomy" id="1046114"/>
    <lineage>
        <taxon>Bacteria</taxon>
        <taxon>Pseudomonadati</taxon>
        <taxon>Pseudomonadota</taxon>
        <taxon>Alphaproteobacteria</taxon>
        <taxon>Hyphomicrobiales</taxon>
        <taxon>Devosiaceae</taxon>
        <taxon>Pelagibacterium</taxon>
    </lineage>
</organism>
<sequence length="237" mass="26416">MSELFRILSIALGIFLTALLQTAAACDNRLSVWDLPLGTSASELLGTFQDHACGTNGGPPSRPLSGFEDYHLCETDEQGFYEVYFRYDDEQEFVARALEQDRRIAMCQGTRVFDIPVIASGLFDDSGILRGMRLVTDARGALPANRNDHWALGSMLRKKFSGNWRCHPLPLGSGDTPAASFVPNQECTLGTDNTEFFVRQTYFHRTGQSFRDEFGVVHPNLFVSETYFQIIQDAAAP</sequence>
<dbReference type="PROSITE" id="PS51257">
    <property type="entry name" value="PROKAR_LIPOPROTEIN"/>
    <property type="match status" value="1"/>
</dbReference>
<reference evidence="1 2" key="1">
    <citation type="submission" date="2024-02" db="EMBL/GenBank/DDBJ databases">
        <title>Complete genome sequence of Pelagibacterium nitratireducens ZH15.</title>
        <authorList>
            <person name="Zhao L.H."/>
        </authorList>
    </citation>
    <scope>NUCLEOTIDE SEQUENCE [LARGE SCALE GENOMIC DNA]</scope>
    <source>
        <strain evidence="1 2">ZH15</strain>
    </source>
</reference>
<name>A0ABZ2I062_9HYPH</name>
<protein>
    <submittedName>
        <fullName evidence="1">Uncharacterized protein</fullName>
    </submittedName>
</protein>
<dbReference type="EMBL" id="CP146275">
    <property type="protein sequence ID" value="WWT33243.1"/>
    <property type="molecule type" value="Genomic_DNA"/>
</dbReference>
<dbReference type="RefSeq" id="WP_338608695.1">
    <property type="nucleotide sequence ID" value="NZ_CP146275.1"/>
</dbReference>
<accession>A0ABZ2I062</accession>